<dbReference type="EMBL" id="CP002032">
    <property type="protein sequence ID" value="ADH61931.1"/>
    <property type="molecule type" value="Genomic_DNA"/>
</dbReference>
<evidence type="ECO:0000313" key="12">
    <source>
        <dbReference type="Proteomes" id="UP000002064"/>
    </source>
</evidence>
<dbReference type="SUPFAM" id="SSF82861">
    <property type="entry name" value="Mechanosensitive channel protein MscS (YggB), transmembrane region"/>
    <property type="match status" value="1"/>
</dbReference>
<reference evidence="11 12" key="1">
    <citation type="submission" date="2010-05" db="EMBL/GenBank/DDBJ databases">
        <title>Complete sequence of Thermoanaerobacter mathranii subsp. mathranii mathranii str. A3.</title>
        <authorList>
            <consortium name="US DOE Joint Genome Institute"/>
            <person name="Lucas S."/>
            <person name="Copeland A."/>
            <person name="Lapidus A."/>
            <person name="Cheng J.-F."/>
            <person name="Bruce D."/>
            <person name="Goodwin L."/>
            <person name="Pitluck S."/>
            <person name="Held B."/>
            <person name="Detter J.C."/>
            <person name="Han C."/>
            <person name="Tapia R."/>
            <person name="Land M."/>
            <person name="Hauser L."/>
            <person name="Kyrpides N."/>
            <person name="Mikhailova N."/>
            <person name="Zhou J."/>
            <person name="Hemme C."/>
            <person name="Woyke T."/>
        </authorList>
    </citation>
    <scope>NUCLEOTIDE SEQUENCE [LARGE SCALE GENOMIC DNA]</scope>
    <source>
        <strain evidence="11 12">A3</strain>
    </source>
</reference>
<proteinExistence type="inferred from homology"/>
<feature type="domain" description="Mechanosensitive ion channel MscS C-terminal" evidence="9">
    <location>
        <begin position="187"/>
        <end position="270"/>
    </location>
</feature>
<dbReference type="InterPro" id="IPR010920">
    <property type="entry name" value="LSM_dom_sf"/>
</dbReference>
<dbReference type="InterPro" id="IPR011066">
    <property type="entry name" value="MscS_channel_C_sf"/>
</dbReference>
<evidence type="ECO:0000259" key="8">
    <source>
        <dbReference type="Pfam" id="PF00924"/>
    </source>
</evidence>
<feature type="transmembrane region" description="Helical" evidence="7">
    <location>
        <begin position="70"/>
        <end position="91"/>
    </location>
</feature>
<keyword evidence="6 7" id="KW-0472">Membrane</keyword>
<name>A0ABN3Z6L1_THEM3</name>
<evidence type="ECO:0000256" key="2">
    <source>
        <dbReference type="ARBA" id="ARBA00008017"/>
    </source>
</evidence>
<dbReference type="InterPro" id="IPR023408">
    <property type="entry name" value="MscS_beta-dom_sf"/>
</dbReference>
<feature type="domain" description="Mechanosensitive ion channel transmembrane helices 2/3" evidence="10">
    <location>
        <begin position="73"/>
        <end position="114"/>
    </location>
</feature>
<dbReference type="InterPro" id="IPR049278">
    <property type="entry name" value="MS_channel_C"/>
</dbReference>
<evidence type="ECO:0000256" key="1">
    <source>
        <dbReference type="ARBA" id="ARBA00004651"/>
    </source>
</evidence>
<dbReference type="Proteomes" id="UP000002064">
    <property type="component" value="Chromosome"/>
</dbReference>
<dbReference type="Pfam" id="PF21082">
    <property type="entry name" value="MS_channel_3rd"/>
    <property type="match status" value="1"/>
</dbReference>
<dbReference type="Gene3D" id="2.30.30.60">
    <property type="match status" value="1"/>
</dbReference>
<feature type="transmembrane region" description="Helical" evidence="7">
    <location>
        <begin position="27"/>
        <end position="49"/>
    </location>
</feature>
<feature type="domain" description="Mechanosensitive ion channel MscS" evidence="8">
    <location>
        <begin position="115"/>
        <end position="180"/>
    </location>
</feature>
<dbReference type="Pfam" id="PF00924">
    <property type="entry name" value="MS_channel_2nd"/>
    <property type="match status" value="1"/>
</dbReference>
<evidence type="ECO:0000259" key="9">
    <source>
        <dbReference type="Pfam" id="PF21082"/>
    </source>
</evidence>
<feature type="transmembrane region" description="Helical" evidence="7">
    <location>
        <begin position="97"/>
        <end position="117"/>
    </location>
</feature>
<protein>
    <submittedName>
        <fullName evidence="11">MscS Mechanosensitive ion channel</fullName>
    </submittedName>
</protein>
<keyword evidence="12" id="KW-1185">Reference proteome</keyword>
<keyword evidence="4 7" id="KW-0812">Transmembrane</keyword>
<evidence type="ECO:0000256" key="5">
    <source>
        <dbReference type="ARBA" id="ARBA00022989"/>
    </source>
</evidence>
<accession>A0ABN3Z6L1</accession>
<dbReference type="SUPFAM" id="SSF82689">
    <property type="entry name" value="Mechanosensitive channel protein MscS (YggB), C-terminal domain"/>
    <property type="match status" value="1"/>
</dbReference>
<dbReference type="InterPro" id="IPR006685">
    <property type="entry name" value="MscS_channel_2nd"/>
</dbReference>
<keyword evidence="3" id="KW-1003">Cell membrane</keyword>
<dbReference type="Pfam" id="PF21088">
    <property type="entry name" value="MS_channel_1st"/>
    <property type="match status" value="1"/>
</dbReference>
<dbReference type="RefSeq" id="WP_013151047.1">
    <property type="nucleotide sequence ID" value="NC_014209.1"/>
</dbReference>
<gene>
    <name evidence="11" type="ordered locus">Tmath_2268</name>
</gene>
<dbReference type="SUPFAM" id="SSF50182">
    <property type="entry name" value="Sm-like ribonucleoproteins"/>
    <property type="match status" value="1"/>
</dbReference>
<comment type="subcellular location">
    <subcellularLocation>
        <location evidence="1">Cell membrane</location>
        <topology evidence="1">Multi-pass membrane protein</topology>
    </subcellularLocation>
</comment>
<keyword evidence="5 7" id="KW-1133">Transmembrane helix</keyword>
<evidence type="ECO:0000259" key="10">
    <source>
        <dbReference type="Pfam" id="PF21088"/>
    </source>
</evidence>
<evidence type="ECO:0000256" key="4">
    <source>
        <dbReference type="ARBA" id="ARBA00022692"/>
    </source>
</evidence>
<dbReference type="PANTHER" id="PTHR30460">
    <property type="entry name" value="MODERATE CONDUCTANCE MECHANOSENSITIVE CHANNEL YBIO"/>
    <property type="match status" value="1"/>
</dbReference>
<dbReference type="InterPro" id="IPR011014">
    <property type="entry name" value="MscS_channel_TM-2"/>
</dbReference>
<organism evidence="11 12">
    <name type="scientific">Thermoanaerobacter mathranii subsp. mathranii (strain DSM 11426 / CCUG 53645 / CIP 108742 / A3)</name>
    <dbReference type="NCBI Taxonomy" id="583358"/>
    <lineage>
        <taxon>Bacteria</taxon>
        <taxon>Bacillati</taxon>
        <taxon>Bacillota</taxon>
        <taxon>Clostridia</taxon>
        <taxon>Thermoanaerobacterales</taxon>
        <taxon>Thermoanaerobacteraceae</taxon>
        <taxon>Thermoanaerobacter</taxon>
    </lineage>
</organism>
<dbReference type="InterPro" id="IPR045276">
    <property type="entry name" value="YbiO_bact"/>
</dbReference>
<dbReference type="Gene3D" id="3.30.70.100">
    <property type="match status" value="1"/>
</dbReference>
<dbReference type="Gene3D" id="1.10.287.1260">
    <property type="match status" value="1"/>
</dbReference>
<dbReference type="NCBIfam" id="NF047601">
    <property type="entry name" value="MscSThanab"/>
    <property type="match status" value="1"/>
</dbReference>
<evidence type="ECO:0000313" key="11">
    <source>
        <dbReference type="EMBL" id="ADH61931.1"/>
    </source>
</evidence>
<dbReference type="PANTHER" id="PTHR30460:SF0">
    <property type="entry name" value="MODERATE CONDUCTANCE MECHANOSENSITIVE CHANNEL YBIO"/>
    <property type="match status" value="1"/>
</dbReference>
<comment type="similarity">
    <text evidence="2">Belongs to the MscS (TC 1.A.23) family.</text>
</comment>
<evidence type="ECO:0000256" key="7">
    <source>
        <dbReference type="SAM" id="Phobius"/>
    </source>
</evidence>
<dbReference type="InterPro" id="IPR049142">
    <property type="entry name" value="MS_channel_1st"/>
</dbReference>
<evidence type="ECO:0000256" key="6">
    <source>
        <dbReference type="ARBA" id="ARBA00023136"/>
    </source>
</evidence>
<evidence type="ECO:0000256" key="3">
    <source>
        <dbReference type="ARBA" id="ARBA00022475"/>
    </source>
</evidence>
<sequence length="284" mass="32170">MMEAIVQLYQKFLSLYDIKILKVTFDIIKILIISFVGIKIGDILISRFYKLQAKGKIQLPERKIGTLMSLTKNILRYVIYFIAAASILKIFNIDMTSILAVAGIGSLAIGFGAQNLVKDVISGFFVIFEDQFGVGDYITINNFSGLVEEVGLRTSKIRDFSGDLHIIPNGEIKTVTNHTRGSMRALVNVGVPYEEDVDKITNVLKQICEDIKKSRNDIIDGPTVLGITDFQDSQVLITIVAKTEPMKQWEVEREIRYRIKKVFDQEKIAFPYPHREITIKNNDT</sequence>